<feature type="domain" description="PHD-type" evidence="6">
    <location>
        <begin position="1"/>
        <end position="57"/>
    </location>
</feature>
<protein>
    <submittedName>
        <fullName evidence="7">Zinc finger, FYVE/PHD-type,Zinc finger, PHD-type,Zinc finger, RING/FYVE/PHD-type,Zinc finger, PHD</fullName>
    </submittedName>
</protein>
<dbReference type="InterPro" id="IPR057251">
    <property type="entry name" value="FP_C"/>
</dbReference>
<evidence type="ECO:0000256" key="5">
    <source>
        <dbReference type="SAM" id="Coils"/>
    </source>
</evidence>
<evidence type="ECO:0000256" key="4">
    <source>
        <dbReference type="PROSITE-ProRule" id="PRU00146"/>
    </source>
</evidence>
<keyword evidence="8" id="KW-1185">Reference proteome</keyword>
<dbReference type="InterPro" id="IPR019786">
    <property type="entry name" value="Zinc_finger_PHD-type_CS"/>
</dbReference>
<dbReference type="Gene3D" id="3.30.40.10">
    <property type="entry name" value="Zinc/RING finger domain, C3HC4 (zinc finger)"/>
    <property type="match status" value="1"/>
</dbReference>
<reference evidence="7 8" key="1">
    <citation type="submission" date="2019-08" db="EMBL/GenBank/DDBJ databases">
        <authorList>
            <person name="Alioto T."/>
            <person name="Alioto T."/>
            <person name="Gomez Garrido J."/>
        </authorList>
    </citation>
    <scope>NUCLEOTIDE SEQUENCE [LARGE SCALE GENOMIC DNA]</scope>
</reference>
<organism evidence="7 8">
    <name type="scientific">Cinara cedri</name>
    <dbReference type="NCBI Taxonomy" id="506608"/>
    <lineage>
        <taxon>Eukaryota</taxon>
        <taxon>Metazoa</taxon>
        <taxon>Ecdysozoa</taxon>
        <taxon>Arthropoda</taxon>
        <taxon>Hexapoda</taxon>
        <taxon>Insecta</taxon>
        <taxon>Pterygota</taxon>
        <taxon>Neoptera</taxon>
        <taxon>Paraneoptera</taxon>
        <taxon>Hemiptera</taxon>
        <taxon>Sternorrhyncha</taxon>
        <taxon>Aphidomorpha</taxon>
        <taxon>Aphidoidea</taxon>
        <taxon>Aphididae</taxon>
        <taxon>Lachninae</taxon>
        <taxon>Cinara</taxon>
    </lineage>
</organism>
<dbReference type="AlphaFoldDB" id="A0A5E4NFQ3"/>
<sequence>MTSCSKCDKEIIAKEEISCSQCKNKYHYICEGLNELTFKNQNKNNKSKWVCSDCKYNWNKSSQTTNNKTTETSIQNLANSMKFANQKIDDLNETINKILEEMNEIRTENVKLNDINNKLNQEISDLKQQMDNIEQKNLDSSIEIIGIPSVANETCIDIVMNIAKILNTAVIVEEAYRIPITIKGENKIIARLSQESMKTAIISNYKRNKTLNLFNLNPGWPKDKRFCIINHLTKYRRLLYCKTKATIREKGYKYIWLSEKSDILIRKDENSKVQKIYTEIDILSL</sequence>
<feature type="coiled-coil region" evidence="5">
    <location>
        <begin position="74"/>
        <end position="143"/>
    </location>
</feature>
<keyword evidence="1" id="KW-0479">Metal-binding</keyword>
<dbReference type="InterPro" id="IPR001965">
    <property type="entry name" value="Znf_PHD"/>
</dbReference>
<evidence type="ECO:0000256" key="3">
    <source>
        <dbReference type="ARBA" id="ARBA00022833"/>
    </source>
</evidence>
<dbReference type="Proteomes" id="UP000325440">
    <property type="component" value="Unassembled WGS sequence"/>
</dbReference>
<keyword evidence="3" id="KW-0862">Zinc</keyword>
<dbReference type="SUPFAM" id="SSF57903">
    <property type="entry name" value="FYVE/PHD zinc finger"/>
    <property type="match status" value="1"/>
</dbReference>
<evidence type="ECO:0000256" key="2">
    <source>
        <dbReference type="ARBA" id="ARBA00022771"/>
    </source>
</evidence>
<name>A0A5E4NFQ3_9HEMI</name>
<proteinExistence type="predicted"/>
<keyword evidence="2 4" id="KW-0863">Zinc-finger</keyword>
<dbReference type="PROSITE" id="PS01359">
    <property type="entry name" value="ZF_PHD_1"/>
    <property type="match status" value="1"/>
</dbReference>
<accession>A0A5E4NFQ3</accession>
<dbReference type="PROSITE" id="PS50016">
    <property type="entry name" value="ZF_PHD_2"/>
    <property type="match status" value="1"/>
</dbReference>
<gene>
    <name evidence="7" type="ORF">CINCED_3A007125</name>
</gene>
<dbReference type="InterPro" id="IPR019787">
    <property type="entry name" value="Znf_PHD-finger"/>
</dbReference>
<keyword evidence="5" id="KW-0175">Coiled coil</keyword>
<evidence type="ECO:0000313" key="8">
    <source>
        <dbReference type="Proteomes" id="UP000325440"/>
    </source>
</evidence>
<evidence type="ECO:0000313" key="7">
    <source>
        <dbReference type="EMBL" id="VVC42547.1"/>
    </source>
</evidence>
<dbReference type="Pfam" id="PF25298">
    <property type="entry name" value="Baculo_FP_2nd"/>
    <property type="match status" value="1"/>
</dbReference>
<evidence type="ECO:0000259" key="6">
    <source>
        <dbReference type="PROSITE" id="PS50016"/>
    </source>
</evidence>
<dbReference type="EMBL" id="CABPRJ010001959">
    <property type="protein sequence ID" value="VVC42547.1"/>
    <property type="molecule type" value="Genomic_DNA"/>
</dbReference>
<dbReference type="OrthoDB" id="6593820at2759"/>
<dbReference type="InterPro" id="IPR011011">
    <property type="entry name" value="Znf_FYVE_PHD"/>
</dbReference>
<dbReference type="GO" id="GO:0008270">
    <property type="term" value="F:zinc ion binding"/>
    <property type="evidence" value="ECO:0007669"/>
    <property type="project" value="UniProtKB-KW"/>
</dbReference>
<evidence type="ECO:0000256" key="1">
    <source>
        <dbReference type="ARBA" id="ARBA00022723"/>
    </source>
</evidence>
<dbReference type="SMART" id="SM00249">
    <property type="entry name" value="PHD"/>
    <property type="match status" value="1"/>
</dbReference>
<dbReference type="CDD" id="cd15489">
    <property type="entry name" value="PHD_SF"/>
    <property type="match status" value="1"/>
</dbReference>
<dbReference type="InterPro" id="IPR013083">
    <property type="entry name" value="Znf_RING/FYVE/PHD"/>
</dbReference>